<sequence>MKTVSGTAISSKPLSLSKATSILSTFVSSDTGASQAMAAYLRRSLASFKELKQLHKDLKTNKSERQRKRHRAADDDEGETNVGESAALVLDPTQEVVQHELEPERKKQRR</sequence>
<comment type="caution">
    <text evidence="3">The sequence shown here is derived from an EMBL/GenBank/DDBJ whole genome shotgun (WGS) entry which is preliminary data.</text>
</comment>
<evidence type="ECO:0000313" key="3">
    <source>
        <dbReference type="EMBL" id="KAF4349113.1"/>
    </source>
</evidence>
<dbReference type="Proteomes" id="UP000583929">
    <property type="component" value="Unassembled WGS sequence"/>
</dbReference>
<proteinExistence type="predicted"/>
<dbReference type="OrthoDB" id="696117at2759"/>
<dbReference type="AlphaFoldDB" id="A0A7J6DSR0"/>
<accession>A0A803Q9U4</accession>
<organism evidence="3 4">
    <name type="scientific">Cannabis sativa</name>
    <name type="common">Hemp</name>
    <name type="synonym">Marijuana</name>
    <dbReference type="NCBI Taxonomy" id="3483"/>
    <lineage>
        <taxon>Eukaryota</taxon>
        <taxon>Viridiplantae</taxon>
        <taxon>Streptophyta</taxon>
        <taxon>Embryophyta</taxon>
        <taxon>Tracheophyta</taxon>
        <taxon>Spermatophyta</taxon>
        <taxon>Magnoliopsida</taxon>
        <taxon>eudicotyledons</taxon>
        <taxon>Gunneridae</taxon>
        <taxon>Pentapetalae</taxon>
        <taxon>rosids</taxon>
        <taxon>fabids</taxon>
        <taxon>Rosales</taxon>
        <taxon>Cannabaceae</taxon>
        <taxon>Cannabis</taxon>
    </lineage>
</organism>
<feature type="region of interest" description="Disordered" evidence="1">
    <location>
        <begin position="56"/>
        <end position="110"/>
    </location>
</feature>
<feature type="compositionally biased region" description="Basic and acidic residues" evidence="1">
    <location>
        <begin position="97"/>
        <end position="110"/>
    </location>
</feature>
<protein>
    <submittedName>
        <fullName evidence="3">Uncharacterized protein</fullName>
    </submittedName>
</protein>
<evidence type="ECO:0000313" key="5">
    <source>
        <dbReference type="Proteomes" id="UP000583929"/>
    </source>
</evidence>
<evidence type="ECO:0000313" key="4">
    <source>
        <dbReference type="Proteomes" id="UP000525078"/>
    </source>
</evidence>
<dbReference type="OMA" id="HREMGSE"/>
<accession>A0A7J6DSR0</accession>
<dbReference type="PANTHER" id="PTHR48227">
    <property type="entry name" value="DNA TOPOISOMERASE 1-LIKE"/>
    <property type="match status" value="1"/>
</dbReference>
<gene>
    <name evidence="3" type="ORF">F8388_024381</name>
    <name evidence="2" type="ORF">G4B88_031214</name>
</gene>
<dbReference type="EMBL" id="JAATIQ010000791">
    <property type="protein sequence ID" value="KAF4347597.1"/>
    <property type="molecule type" value="Genomic_DNA"/>
</dbReference>
<reference evidence="4 5" key="1">
    <citation type="journal article" date="2020" name="bioRxiv">
        <title>Sequence and annotation of 42 cannabis genomes reveals extensive copy number variation in cannabinoid synthesis and pathogen resistance genes.</title>
        <authorList>
            <person name="Mckernan K.J."/>
            <person name="Helbert Y."/>
            <person name="Kane L.T."/>
            <person name="Ebling H."/>
            <person name="Zhang L."/>
            <person name="Liu B."/>
            <person name="Eaton Z."/>
            <person name="Mclaughlin S."/>
            <person name="Kingan S."/>
            <person name="Baybayan P."/>
            <person name="Concepcion G."/>
            <person name="Jordan M."/>
            <person name="Riva A."/>
            <person name="Barbazuk W."/>
            <person name="Harkins T."/>
        </authorList>
    </citation>
    <scope>NUCLEOTIDE SEQUENCE [LARGE SCALE GENOMIC DNA]</scope>
    <source>
        <strain evidence="4 5">cv. Jamaican Lion 4</strain>
        <strain evidence="2">Father</strain>
        <strain evidence="3">Mother</strain>
        <tissue evidence="3">Leaf</tissue>
    </source>
</reference>
<dbReference type="Proteomes" id="UP000525078">
    <property type="component" value="Unassembled WGS sequence"/>
</dbReference>
<evidence type="ECO:0000256" key="1">
    <source>
        <dbReference type="SAM" id="MobiDB-lite"/>
    </source>
</evidence>
<name>A0A7J6DSR0_CANSA</name>
<dbReference type="EMBL" id="JAATIP010000406">
    <property type="protein sequence ID" value="KAF4349113.1"/>
    <property type="molecule type" value="Genomic_DNA"/>
</dbReference>
<evidence type="ECO:0000313" key="2">
    <source>
        <dbReference type="EMBL" id="KAF4347597.1"/>
    </source>
</evidence>
<dbReference type="PANTHER" id="PTHR48227:SF1">
    <property type="entry name" value="DNA LIGASE 1-LIKE"/>
    <property type="match status" value="1"/>
</dbReference>
<keyword evidence="5" id="KW-1185">Reference proteome</keyword>